<evidence type="ECO:0000313" key="5">
    <source>
        <dbReference type="Proteomes" id="UP000060043"/>
    </source>
</evidence>
<sequence length="105" mass="12308">MSEDDSKKEPEPEETEAEIKHEEISREEDDEGGEFSTVTISDIEMLLKDTEIWDKLLRNELSIEEAKKMFDDVARSYSKADKKKRRVEKKPKKGKVTKKSDEEEE</sequence>
<dbReference type="SMR" id="A0A0U3H1Y5"/>
<evidence type="ECO:0000256" key="1">
    <source>
        <dbReference type="SAM" id="MobiDB-lite"/>
    </source>
</evidence>
<dbReference type="EMBL" id="CP013695">
    <property type="protein sequence ID" value="ALU31636.1"/>
    <property type="molecule type" value="Genomic_DNA"/>
</dbReference>
<dbReference type="EMBL" id="CP013694">
    <property type="protein sequence ID" value="ALU28911.1"/>
    <property type="molecule type" value="Genomic_DNA"/>
</dbReference>
<evidence type="ECO:0000313" key="6">
    <source>
        <dbReference type="Proteomes" id="UP000065473"/>
    </source>
</evidence>
<reference evidence="5 6" key="1">
    <citation type="submission" date="2015-12" db="EMBL/GenBank/DDBJ databases">
        <title>A stable core within a dynamic pangenome in Sulfolobus acidocaldarius.</title>
        <authorList>
            <person name="Anderson R."/>
            <person name="Kouris A."/>
            <person name="Seward C."/>
            <person name="Campbell K."/>
            <person name="Whitaker R."/>
        </authorList>
    </citation>
    <scope>NUCLEOTIDE SEQUENCE [LARGE SCALE GENOMIC DNA]</scope>
    <source>
        <strain evidence="3 6">GG12-C01-09</strain>
        <strain evidence="4 5">NG05B_CO5_07</strain>
    </source>
</reference>
<proteinExistence type="predicted"/>
<dbReference type="OrthoDB" id="44217at2157"/>
<accession>A0A0U3H1Y5</accession>
<dbReference type="STRING" id="1435377.SUSAZ_03690"/>
<dbReference type="Proteomes" id="UP000060043">
    <property type="component" value="Chromosome"/>
</dbReference>
<organism evidence="3 6">
    <name type="scientific">Sulfolobus acidocaldarius</name>
    <dbReference type="NCBI Taxonomy" id="2285"/>
    <lineage>
        <taxon>Archaea</taxon>
        <taxon>Thermoproteota</taxon>
        <taxon>Thermoprotei</taxon>
        <taxon>Sulfolobales</taxon>
        <taxon>Sulfolobaceae</taxon>
        <taxon>Sulfolobus</taxon>
    </lineage>
</organism>
<dbReference type="Proteomes" id="UP000065473">
    <property type="component" value="Chromosome"/>
</dbReference>
<dbReference type="OMA" id="KNTEVWH"/>
<evidence type="ECO:0000259" key="2">
    <source>
        <dbReference type="Pfam" id="PF12136"/>
    </source>
</evidence>
<evidence type="ECO:0000313" key="4">
    <source>
        <dbReference type="EMBL" id="ALU31636.1"/>
    </source>
</evidence>
<protein>
    <recommendedName>
        <fullName evidence="2">RNA polymerase Rpo13 subunit HTH domain-containing protein</fullName>
    </recommendedName>
</protein>
<feature type="compositionally biased region" description="Basic and acidic residues" evidence="1">
    <location>
        <begin position="70"/>
        <end position="80"/>
    </location>
</feature>
<dbReference type="InterPro" id="IPR021985">
    <property type="entry name" value="RNA_pol_Rpo13"/>
</dbReference>
<feature type="region of interest" description="Disordered" evidence="1">
    <location>
        <begin position="1"/>
        <end position="35"/>
    </location>
</feature>
<feature type="compositionally biased region" description="Basic residues" evidence="1">
    <location>
        <begin position="81"/>
        <end position="97"/>
    </location>
</feature>
<dbReference type="Gene3D" id="6.20.450.10">
    <property type="match status" value="1"/>
</dbReference>
<dbReference type="PaxDb" id="1435377-SUSAZ_03690"/>
<feature type="domain" description="RNA polymerase Rpo13 subunit HTH" evidence="2">
    <location>
        <begin position="22"/>
        <end position="61"/>
    </location>
</feature>
<name>A0A0U3H1Y5_9CREN</name>
<dbReference type="GeneID" id="14551329"/>
<feature type="region of interest" description="Disordered" evidence="1">
    <location>
        <begin position="70"/>
        <end position="105"/>
    </location>
</feature>
<dbReference type="AlphaFoldDB" id="A0A0U3H1Y5"/>
<dbReference type="RefSeq" id="WP_011277685.1">
    <property type="nucleotide sequence ID" value="NZ_BHWZ01000001.1"/>
</dbReference>
<gene>
    <name evidence="3" type="ORF">ATY89_02330</name>
    <name evidence="4" type="ORF">ATZ20_05365</name>
</gene>
<feature type="compositionally biased region" description="Basic and acidic residues" evidence="1">
    <location>
        <begin position="1"/>
        <end position="10"/>
    </location>
</feature>
<dbReference type="Pfam" id="PF12136">
    <property type="entry name" value="RNA_pol_Rpo13"/>
    <property type="match status" value="1"/>
</dbReference>
<evidence type="ECO:0000313" key="3">
    <source>
        <dbReference type="EMBL" id="ALU28911.1"/>
    </source>
</evidence>